<dbReference type="InterPro" id="IPR027417">
    <property type="entry name" value="P-loop_NTPase"/>
</dbReference>
<dbReference type="RefSeq" id="WP_006902409.1">
    <property type="nucleotide sequence ID" value="NZ_BAOQ01000055.1"/>
</dbReference>
<dbReference type="SUPFAM" id="SSF52540">
    <property type="entry name" value="P-loop containing nucleoside triphosphate hydrolases"/>
    <property type="match status" value="1"/>
</dbReference>
<dbReference type="NCBIfam" id="NF041065">
    <property type="entry name" value="DpdH"/>
    <property type="match status" value="1"/>
</dbReference>
<sequence length="995" mass="109899">MAIQTKFACWTPHAVTATIPTEAATPSDRVLLATHSPLRIVRRRMASGADSGFDQSITEQEVLDEFLESPTANGVLVASVIGESGTGKSHLVRWIGANIARTPTRHVIYLQKTETSLKDVIEKLLVDQHGPEFDELRNRLSYLGSGISLSEMEQRLLGELAEALRTLEPDTPASKVLVGDNGLRLFFLDPLFRDHLLREGSFIKRRARFSLFGRDQNEPEVPLQFTAAELPVDIGDYQDINRAAEATQKVFRRVASNPSLQSEAVRLLNKVLDTAVTKAANLNVGDVSSAFKKLRENLVGHEIILLIEDIALIQGVRRDLLDAIVEVGVIQGEERLASVRTMLAVTTGYYQALPDTFRTRAEGSSPTYVVDMQLKGDGSDDQMLVDFVGRYLNAARVGREELEGSSLPVRNACLSCEYRADCHATFGVSGQEYGLYPYNRAALNRAINACGDLVNHDLIFNPRRVLSRVVRDGLNDAHARLLEGDYPPPAFLREESAKNGLPALPIYIKEKIEKEYGSEQSGRVETLLTFWGNVGRSAVDGNILKAFGQPDISGSILVDTGEDEPSNEVEVVGPSDIPASVQRNLDDIDSWVSGKPLVQSLAQDLRSIVRDALLLRLEWFDPIIKEPDAQTINAAIRKGAHSVSIEGANENLPKASPIVRFSRDARTGVMFRGLVLIKAGYWHRSGDALSRLDAELTRCVPEAKSRILAYLEFDEPSLVQASASLIRGAVACGLLPDKPSDLELMNASLANASVDRPDRSSRADAWLRAYDAYVDERRKAIDRLLRAVGPAQGSSGSVHAVDVDRFLRIVRKACKIAFSDETLSVPSWCSHADRKLGNLIQFAGVQLDHWRALVERIRSQLPAQDSIRESVNALNDVVRIGKDLGYVRAQSIPLVVEKNEVAGNFEDKTIREVEKILEISENSEKWVRIGNVGKIWGVQLKDIADYLDFSSQWVDAGLGYAEVESAADDSTVHDRLKDVIRVWEVLVKEAEANER</sequence>
<evidence type="ECO:0008006" key="3">
    <source>
        <dbReference type="Google" id="ProtNLM"/>
    </source>
</evidence>
<gene>
    <name evidence="1" type="ORF">GP2_055_00150</name>
</gene>
<protein>
    <recommendedName>
        <fullName evidence="3">AAA+ ATPase domain-containing protein</fullName>
    </recommendedName>
</protein>
<reference evidence="1 2" key="1">
    <citation type="submission" date="2013-02" db="EMBL/GenBank/DDBJ databases">
        <title>Whole genome shotgun sequence of Gordonia paraffinivorans NBRC 108238.</title>
        <authorList>
            <person name="Isaki-Nakamura S."/>
            <person name="Hosoyama A."/>
            <person name="Tsuchikane K."/>
            <person name="Ando Y."/>
            <person name="Baba S."/>
            <person name="Ohji S."/>
            <person name="Hamada M."/>
            <person name="Tamura T."/>
            <person name="Yamazoe A."/>
            <person name="Yamazaki S."/>
            <person name="Fujita N."/>
        </authorList>
    </citation>
    <scope>NUCLEOTIDE SEQUENCE [LARGE SCALE GENOMIC DNA]</scope>
    <source>
        <strain evidence="1 2">NBRC 108238</strain>
    </source>
</reference>
<evidence type="ECO:0000313" key="2">
    <source>
        <dbReference type="Proteomes" id="UP000035021"/>
    </source>
</evidence>
<evidence type="ECO:0000313" key="1">
    <source>
        <dbReference type="EMBL" id="GAC86132.1"/>
    </source>
</evidence>
<name>A0ABQ0IRE3_9ACTN</name>
<keyword evidence="2" id="KW-1185">Reference proteome</keyword>
<organism evidence="1 2">
    <name type="scientific">Gordonia paraffinivorans NBRC 108238</name>
    <dbReference type="NCBI Taxonomy" id="1223543"/>
    <lineage>
        <taxon>Bacteria</taxon>
        <taxon>Bacillati</taxon>
        <taxon>Actinomycetota</taxon>
        <taxon>Actinomycetes</taxon>
        <taxon>Mycobacteriales</taxon>
        <taxon>Gordoniaceae</taxon>
        <taxon>Gordonia</taxon>
    </lineage>
</organism>
<comment type="caution">
    <text evidence="1">The sequence shown here is derived from an EMBL/GenBank/DDBJ whole genome shotgun (WGS) entry which is preliminary data.</text>
</comment>
<dbReference type="EMBL" id="BAOQ01000055">
    <property type="protein sequence ID" value="GAC86132.1"/>
    <property type="molecule type" value="Genomic_DNA"/>
</dbReference>
<proteinExistence type="predicted"/>
<accession>A0ABQ0IRE3</accession>
<dbReference type="Proteomes" id="UP000035021">
    <property type="component" value="Unassembled WGS sequence"/>
</dbReference>